<keyword evidence="8" id="KW-1185">Reference proteome</keyword>
<dbReference type="EMBL" id="JASAOF010000011">
    <property type="protein sequence ID" value="MDI2030553.1"/>
    <property type="molecule type" value="Genomic_DNA"/>
</dbReference>
<dbReference type="SMART" id="SM00849">
    <property type="entry name" value="Lactamase_B"/>
    <property type="match status" value="1"/>
</dbReference>
<keyword evidence="5" id="KW-0862">Zinc</keyword>
<dbReference type="PANTHER" id="PTHR42978">
    <property type="entry name" value="QUORUM-QUENCHING LACTONASE YTNP-RELATED-RELATED"/>
    <property type="match status" value="1"/>
</dbReference>
<name>A0ABT6PRF5_9PSEU</name>
<evidence type="ECO:0000256" key="2">
    <source>
        <dbReference type="ARBA" id="ARBA00007749"/>
    </source>
</evidence>
<dbReference type="PANTHER" id="PTHR42978:SF7">
    <property type="entry name" value="METALLO-HYDROLASE RV2300C-RELATED"/>
    <property type="match status" value="1"/>
</dbReference>
<evidence type="ECO:0000256" key="4">
    <source>
        <dbReference type="ARBA" id="ARBA00022801"/>
    </source>
</evidence>
<evidence type="ECO:0000313" key="7">
    <source>
        <dbReference type="EMBL" id="MDI2030553.1"/>
    </source>
</evidence>
<evidence type="ECO:0000259" key="6">
    <source>
        <dbReference type="SMART" id="SM00849"/>
    </source>
</evidence>
<dbReference type="CDD" id="cd07729">
    <property type="entry name" value="AHL_lactonase_MBL-fold"/>
    <property type="match status" value="1"/>
</dbReference>
<keyword evidence="3" id="KW-0479">Metal-binding</keyword>
<comment type="similarity">
    <text evidence="2">Belongs to the metallo-beta-lactamase superfamily.</text>
</comment>
<dbReference type="RefSeq" id="WP_281456867.1">
    <property type="nucleotide sequence ID" value="NZ_JASAOF010000011.1"/>
</dbReference>
<keyword evidence="4" id="KW-0378">Hydrolase</keyword>
<accession>A0ABT6PRF5</accession>
<dbReference type="InterPro" id="IPR051013">
    <property type="entry name" value="MBL_superfamily_lactonases"/>
</dbReference>
<dbReference type="SUPFAM" id="SSF56281">
    <property type="entry name" value="Metallo-hydrolase/oxidoreductase"/>
    <property type="match status" value="1"/>
</dbReference>
<evidence type="ECO:0000256" key="1">
    <source>
        <dbReference type="ARBA" id="ARBA00001947"/>
    </source>
</evidence>
<evidence type="ECO:0000256" key="3">
    <source>
        <dbReference type="ARBA" id="ARBA00022723"/>
    </source>
</evidence>
<comment type="cofactor">
    <cofactor evidence="1">
        <name>Zn(2+)</name>
        <dbReference type="ChEBI" id="CHEBI:29105"/>
    </cofactor>
</comment>
<feature type="domain" description="Metallo-beta-lactamase" evidence="6">
    <location>
        <begin position="21"/>
        <end position="224"/>
    </location>
</feature>
<dbReference type="Pfam" id="PF00753">
    <property type="entry name" value="Lactamase_B"/>
    <property type="match status" value="1"/>
</dbReference>
<sequence>MSDAFLNFASYGRPDEKILMDYNFWVIRNDDEVVLLDTGYDVAGCNWLDESPTASPLESLAALDIDPLGVSTVIASHFHYDHIGFLRLFGNARVIAAQAEYDHWTVLRGPGARFEDHFVASPDLDEIYRAESEGRLVLVPEGPTEVVPGVTVYPVGGHTPGQLITLVRGRTGSAILTSDAAHLYEQIHYGWPFFAHSDLDQVKIAYRVIDDLAAQTGAVVVPGHDSRVREHFPPYPGQAGAFATMLTPHGS</sequence>
<dbReference type="InterPro" id="IPR036866">
    <property type="entry name" value="RibonucZ/Hydroxyglut_hydro"/>
</dbReference>
<organism evidence="7 8">
    <name type="scientific">Saccharopolyspora ipomoeae</name>
    <dbReference type="NCBI Taxonomy" id="3042027"/>
    <lineage>
        <taxon>Bacteria</taxon>
        <taxon>Bacillati</taxon>
        <taxon>Actinomycetota</taxon>
        <taxon>Actinomycetes</taxon>
        <taxon>Pseudonocardiales</taxon>
        <taxon>Pseudonocardiaceae</taxon>
        <taxon>Saccharopolyspora</taxon>
    </lineage>
</organism>
<gene>
    <name evidence="7" type="ORF">QFW96_18110</name>
</gene>
<proteinExistence type="inferred from homology"/>
<evidence type="ECO:0000256" key="5">
    <source>
        <dbReference type="ARBA" id="ARBA00022833"/>
    </source>
</evidence>
<dbReference type="InterPro" id="IPR001279">
    <property type="entry name" value="Metallo-B-lactamas"/>
</dbReference>
<evidence type="ECO:0000313" key="8">
    <source>
        <dbReference type="Proteomes" id="UP001237595"/>
    </source>
</evidence>
<protein>
    <submittedName>
        <fullName evidence="7">N-acyl homoserine lactonase family protein</fullName>
    </submittedName>
</protein>
<dbReference type="Proteomes" id="UP001237595">
    <property type="component" value="Unassembled WGS sequence"/>
</dbReference>
<dbReference type="Gene3D" id="3.60.15.10">
    <property type="entry name" value="Ribonuclease Z/Hydroxyacylglutathione hydrolase-like"/>
    <property type="match status" value="1"/>
</dbReference>
<reference evidence="7 8" key="1">
    <citation type="submission" date="2023-04" db="EMBL/GenBank/DDBJ databases">
        <title>Draft genome sequence of Saccharopolyspora sp. TS4A08 isolated from sweet potato rhizospheric soil.</title>
        <authorList>
            <person name="Suksaard P."/>
            <person name="Duangmal K."/>
        </authorList>
    </citation>
    <scope>NUCLEOTIDE SEQUENCE [LARGE SCALE GENOMIC DNA]</scope>
    <source>
        <strain evidence="7 8">TS4A08</strain>
    </source>
</reference>
<comment type="caution">
    <text evidence="7">The sequence shown here is derived from an EMBL/GenBank/DDBJ whole genome shotgun (WGS) entry which is preliminary data.</text>
</comment>